<feature type="compositionally biased region" description="Low complexity" evidence="1">
    <location>
        <begin position="17"/>
        <end position="31"/>
    </location>
</feature>
<dbReference type="Ensembl" id="ENSBTAT00000107724.1">
    <property type="protein sequence ID" value="ENSBTAP00000082424.1"/>
    <property type="gene ID" value="ENSBTAG00000067784.1"/>
</dbReference>
<reference evidence="2" key="2">
    <citation type="submission" date="2025-08" db="UniProtKB">
        <authorList>
            <consortium name="Ensembl"/>
        </authorList>
    </citation>
    <scope>IDENTIFICATION</scope>
    <source>
        <strain evidence="2">Hereford</strain>
    </source>
</reference>
<sequence>MSGGKYVDSEGCLDKAPSSLPLPLPTTSRRSGSAWVWKPSFPKRSRRRSATGQGSGSDLRVGLRNCAGTSLHCSHPGTGQHLQAQQQGYGRGNEREASVRRAHQGDRSGQPRPQ</sequence>
<evidence type="ECO:0000313" key="3">
    <source>
        <dbReference type="Proteomes" id="UP000009136"/>
    </source>
</evidence>
<reference evidence="2" key="1">
    <citation type="submission" date="2018-03" db="EMBL/GenBank/DDBJ databases">
        <title>ARS-UCD1.2.</title>
        <authorList>
            <person name="Rosen B.D."/>
            <person name="Bickhart D.M."/>
            <person name="Koren S."/>
            <person name="Schnabel R.D."/>
            <person name="Hall R."/>
            <person name="Zimin A."/>
            <person name="Dreischer C."/>
            <person name="Schultheiss S."/>
            <person name="Schroeder S.G."/>
            <person name="Elsik C.G."/>
            <person name="Couldrey C."/>
            <person name="Liu G.E."/>
            <person name="Van Tassell C.P."/>
            <person name="Phillippy A.M."/>
            <person name="Smith T.P.L."/>
            <person name="Medrano J.F."/>
        </authorList>
    </citation>
    <scope>NUCLEOTIDE SEQUENCE [LARGE SCALE GENOMIC DNA]</scope>
    <source>
        <strain evidence="2">Hereford</strain>
    </source>
</reference>
<organism evidence="2 3">
    <name type="scientific">Bos taurus</name>
    <name type="common">Bovine</name>
    <dbReference type="NCBI Taxonomy" id="9913"/>
    <lineage>
        <taxon>Eukaryota</taxon>
        <taxon>Metazoa</taxon>
        <taxon>Chordata</taxon>
        <taxon>Craniata</taxon>
        <taxon>Vertebrata</taxon>
        <taxon>Euteleostomi</taxon>
        <taxon>Mammalia</taxon>
        <taxon>Eutheria</taxon>
        <taxon>Laurasiatheria</taxon>
        <taxon>Artiodactyla</taxon>
        <taxon>Ruminantia</taxon>
        <taxon>Pecora</taxon>
        <taxon>Bovidae</taxon>
        <taxon>Bovinae</taxon>
        <taxon>Bos</taxon>
    </lineage>
</organism>
<proteinExistence type="predicted"/>
<evidence type="ECO:0000313" key="2">
    <source>
        <dbReference type="Ensembl" id="ENSBTAP00000082424.1"/>
    </source>
</evidence>
<name>A0AAA9SF12_BOVIN</name>
<accession>A0AAA9SF12</accession>
<reference evidence="2" key="3">
    <citation type="submission" date="2025-09" db="UniProtKB">
        <authorList>
            <consortium name="Ensembl"/>
        </authorList>
    </citation>
    <scope>IDENTIFICATION</scope>
    <source>
        <strain evidence="2">Hereford</strain>
    </source>
</reference>
<dbReference type="GeneTree" id="ENSGT01130000282419"/>
<protein>
    <submittedName>
        <fullName evidence="2">Uncharacterized protein</fullName>
    </submittedName>
</protein>
<keyword evidence="3" id="KW-1185">Reference proteome</keyword>
<dbReference type="Proteomes" id="UP000009136">
    <property type="component" value="Chromosome 4"/>
</dbReference>
<feature type="compositionally biased region" description="Basic and acidic residues" evidence="1">
    <location>
        <begin position="92"/>
        <end position="106"/>
    </location>
</feature>
<evidence type="ECO:0000256" key="1">
    <source>
        <dbReference type="SAM" id="MobiDB-lite"/>
    </source>
</evidence>
<feature type="region of interest" description="Disordered" evidence="1">
    <location>
        <begin position="1"/>
        <end position="114"/>
    </location>
</feature>
<dbReference type="AlphaFoldDB" id="A0AAA9SF12"/>